<dbReference type="Proteomes" id="UP000536604">
    <property type="component" value="Unassembled WGS sequence"/>
</dbReference>
<keyword evidence="2" id="KW-1133">Transmembrane helix</keyword>
<keyword evidence="2" id="KW-0472">Membrane</keyword>
<reference evidence="3 4" key="1">
    <citation type="submission" date="2020-08" db="EMBL/GenBank/DDBJ databases">
        <title>Genomic Encyclopedia of Type Strains, Phase III (KMG-III): the genomes of soil and plant-associated and newly described type strains.</title>
        <authorList>
            <person name="Whitman W."/>
        </authorList>
    </citation>
    <scope>NUCLEOTIDE SEQUENCE [LARGE SCALE GENOMIC DNA]</scope>
    <source>
        <strain evidence="3 4">CECT 8712</strain>
    </source>
</reference>
<protein>
    <submittedName>
        <fullName evidence="3">Putative spore protein YtfJ</fullName>
    </submittedName>
</protein>
<evidence type="ECO:0000313" key="4">
    <source>
        <dbReference type="Proteomes" id="UP000536604"/>
    </source>
</evidence>
<keyword evidence="4" id="KW-1185">Reference proteome</keyword>
<gene>
    <name evidence="3" type="ORF">FHS13_002809</name>
</gene>
<dbReference type="EMBL" id="JACHJO010000008">
    <property type="protein sequence ID" value="MBB6120848.1"/>
    <property type="molecule type" value="Genomic_DNA"/>
</dbReference>
<comment type="caution">
    <text evidence="3">The sequence shown here is derived from an EMBL/GenBank/DDBJ whole genome shotgun (WGS) entry which is preliminary data.</text>
</comment>
<dbReference type="RefSeq" id="WP_184292270.1">
    <property type="nucleotide sequence ID" value="NZ_JACHJO010000008.1"/>
</dbReference>
<evidence type="ECO:0000256" key="2">
    <source>
        <dbReference type="SAM" id="Phobius"/>
    </source>
</evidence>
<name>A0A841IX99_9ACTN</name>
<proteinExistence type="predicted"/>
<keyword evidence="2" id="KW-0812">Transmembrane</keyword>
<feature type="compositionally biased region" description="Basic and acidic residues" evidence="1">
    <location>
        <begin position="1"/>
        <end position="18"/>
    </location>
</feature>
<evidence type="ECO:0000313" key="3">
    <source>
        <dbReference type="EMBL" id="MBB6120848.1"/>
    </source>
</evidence>
<sequence length="153" mass="15880">MREDVGRRVRGAVRDRGAGRGRAAPVPGPGKIAMAAAEAVFGAPVVSGGATVVPVARISTLTTRGKGSGRLFTSLGEGRFSGGLVRARPAGFLVIDGEGARYRPIRQPATALVIPLAVLAAFTATRIVGISLREARRRRNRCAPTAAEPEQEA</sequence>
<dbReference type="AlphaFoldDB" id="A0A841IX99"/>
<feature type="transmembrane region" description="Helical" evidence="2">
    <location>
        <begin position="112"/>
        <end position="132"/>
    </location>
</feature>
<accession>A0A841IX99</accession>
<evidence type="ECO:0000256" key="1">
    <source>
        <dbReference type="SAM" id="MobiDB-lite"/>
    </source>
</evidence>
<feature type="region of interest" description="Disordered" evidence="1">
    <location>
        <begin position="1"/>
        <end position="25"/>
    </location>
</feature>
<organism evidence="3 4">
    <name type="scientific">Nocardiopsis algeriensis</name>
    <dbReference type="NCBI Taxonomy" id="1478215"/>
    <lineage>
        <taxon>Bacteria</taxon>
        <taxon>Bacillati</taxon>
        <taxon>Actinomycetota</taxon>
        <taxon>Actinomycetes</taxon>
        <taxon>Streptosporangiales</taxon>
        <taxon>Nocardiopsidaceae</taxon>
        <taxon>Nocardiopsis</taxon>
    </lineage>
</organism>